<name>A0A396SEI5_9BACL</name>
<evidence type="ECO:0000256" key="4">
    <source>
        <dbReference type="ARBA" id="ARBA00022989"/>
    </source>
</evidence>
<comment type="subcellular location">
    <subcellularLocation>
        <location evidence="1">Cell membrane</location>
        <topology evidence="1">Multi-pass membrane protein</topology>
    </subcellularLocation>
</comment>
<accession>A0A396SEI5</accession>
<comment type="similarity">
    <text evidence="6">Belongs to the YccS/YhfK family.</text>
</comment>
<dbReference type="InterPro" id="IPR049453">
    <property type="entry name" value="Memb_transporter_dom"/>
</dbReference>
<comment type="caution">
    <text evidence="9">The sequence shown here is derived from an EMBL/GenBank/DDBJ whole genome shotgun (WGS) entry which is preliminary data.</text>
</comment>
<feature type="transmembrane region" description="Helical" evidence="7">
    <location>
        <begin position="51"/>
        <end position="69"/>
    </location>
</feature>
<evidence type="ECO:0000256" key="5">
    <source>
        <dbReference type="ARBA" id="ARBA00023136"/>
    </source>
</evidence>
<proteinExistence type="inferred from homology"/>
<dbReference type="GO" id="GO:0005886">
    <property type="term" value="C:plasma membrane"/>
    <property type="evidence" value="ECO:0007669"/>
    <property type="project" value="UniProtKB-SubCell"/>
</dbReference>
<evidence type="ECO:0000256" key="2">
    <source>
        <dbReference type="ARBA" id="ARBA00022475"/>
    </source>
</evidence>
<evidence type="ECO:0000256" key="6">
    <source>
        <dbReference type="ARBA" id="ARBA00043993"/>
    </source>
</evidence>
<dbReference type="PANTHER" id="PTHR30509:SF9">
    <property type="entry name" value="MULTIDRUG RESISTANCE PROTEIN MDTO"/>
    <property type="match status" value="1"/>
</dbReference>
<organism evidence="9 10">
    <name type="scientific">Ureibacillus yapensis</name>
    <dbReference type="NCBI Taxonomy" id="2304605"/>
    <lineage>
        <taxon>Bacteria</taxon>
        <taxon>Bacillati</taxon>
        <taxon>Bacillota</taxon>
        <taxon>Bacilli</taxon>
        <taxon>Bacillales</taxon>
        <taxon>Caryophanaceae</taxon>
        <taxon>Ureibacillus</taxon>
    </lineage>
</organism>
<dbReference type="PANTHER" id="PTHR30509">
    <property type="entry name" value="P-HYDROXYBENZOIC ACID EFFLUX PUMP SUBUNIT-RELATED"/>
    <property type="match status" value="1"/>
</dbReference>
<feature type="transmembrane region" description="Helical" evidence="7">
    <location>
        <begin position="368"/>
        <end position="387"/>
    </location>
</feature>
<feature type="transmembrane region" description="Helical" evidence="7">
    <location>
        <begin position="339"/>
        <end position="362"/>
    </location>
</feature>
<feature type="domain" description="Integral membrane bound transporter" evidence="8">
    <location>
        <begin position="354"/>
        <end position="481"/>
    </location>
</feature>
<dbReference type="RefSeq" id="WP_118875450.1">
    <property type="nucleotide sequence ID" value="NZ_QWEI01000002.1"/>
</dbReference>
<feature type="transmembrane region" description="Helical" evidence="7">
    <location>
        <begin position="461"/>
        <end position="486"/>
    </location>
</feature>
<gene>
    <name evidence="9" type="ORF">D1B33_05920</name>
</gene>
<feature type="transmembrane region" description="Helical" evidence="7">
    <location>
        <begin position="438"/>
        <end position="455"/>
    </location>
</feature>
<feature type="transmembrane region" description="Helical" evidence="7">
    <location>
        <begin position="147"/>
        <end position="169"/>
    </location>
</feature>
<keyword evidence="5 7" id="KW-0472">Membrane</keyword>
<evidence type="ECO:0000259" key="8">
    <source>
        <dbReference type="Pfam" id="PF13515"/>
    </source>
</evidence>
<keyword evidence="2" id="KW-1003">Cell membrane</keyword>
<keyword evidence="4 7" id="KW-1133">Transmembrane helix</keyword>
<keyword evidence="10" id="KW-1185">Reference proteome</keyword>
<dbReference type="OrthoDB" id="581879at2"/>
<dbReference type="AlphaFoldDB" id="A0A396SEI5"/>
<evidence type="ECO:0000256" key="1">
    <source>
        <dbReference type="ARBA" id="ARBA00004651"/>
    </source>
</evidence>
<dbReference type="Pfam" id="PF13515">
    <property type="entry name" value="FUSC_2"/>
    <property type="match status" value="1"/>
</dbReference>
<dbReference type="EMBL" id="QWEI01000002">
    <property type="protein sequence ID" value="RHW38416.1"/>
    <property type="molecule type" value="Genomic_DNA"/>
</dbReference>
<reference evidence="9 10" key="1">
    <citation type="submission" date="2018-08" db="EMBL/GenBank/DDBJ databases">
        <title>Lysinibacillus sp. YLB-03 draft genome sequence.</title>
        <authorList>
            <person name="Yu L."/>
        </authorList>
    </citation>
    <scope>NUCLEOTIDE SEQUENCE [LARGE SCALE GENOMIC DNA]</scope>
    <source>
        <strain evidence="9 10">YLB-03</strain>
    </source>
</reference>
<keyword evidence="3 7" id="KW-0812">Transmembrane</keyword>
<evidence type="ECO:0000313" key="10">
    <source>
        <dbReference type="Proteomes" id="UP000265692"/>
    </source>
</evidence>
<sequence>MAATTSKSPSILRQALTVNKKPFPWLKAFLAGVAAGLPIAIGLLFGSLEYGLIAGLGGFTYLYVFPIPYAQLAKKLAYCVLGITACVFLGTVLAPHPVITAIMMGIIGATGIFIFGAFNLIGPSAVFFVLIFAMATGMPVAPEEAFARAGTAFLGGAFSWILAMSGWLVNPHRPEKKMVKRTYTELADFLDAIGTVRENDVQHQVMSTLKDTSKTIASGYIPWRKNDVFNRLLLLNNYANKIFLYAVEQLADRKKLVPAEMGESLRIIASIIDSKDLYDEALINLPHPEEMNEKIAKLFIEINGAKDCLSESDQTFNDHIHIEKSSAKRIILSTFDRNSIILINSLRFGFFVMLAALIAYHFELNRSFWVPLSCVAVMSGATIVATFHRAIQRSLGTIFGILIASVILSFHPTGYLIALLVFLLTFITELFIVKNYGLAALFFTPSALIMAEAGSGGEYTFVYFASARLIDVIIGIIIGLIGVWFVGRKSASSRIAHLISKTIRSQAQVFYVLFSNQEIYPYYGKNIEFNKMETNLRNLKTMFETAGGEIPKDKKAIEYYWPIVYAIEELGFFLEECARLNKRPILEDEKLAQYLLIFEAMANAADHSKNVTFRPIPAIEGFQRIDDTIKELQNNLQKRLY</sequence>
<evidence type="ECO:0000256" key="7">
    <source>
        <dbReference type="SAM" id="Phobius"/>
    </source>
</evidence>
<evidence type="ECO:0000313" key="9">
    <source>
        <dbReference type="EMBL" id="RHW38416.1"/>
    </source>
</evidence>
<protein>
    <submittedName>
        <fullName evidence="9">FUSC family protein</fullName>
    </submittedName>
</protein>
<feature type="transmembrane region" description="Helical" evidence="7">
    <location>
        <begin position="25"/>
        <end position="45"/>
    </location>
</feature>
<dbReference type="Proteomes" id="UP000265692">
    <property type="component" value="Unassembled WGS sequence"/>
</dbReference>
<evidence type="ECO:0000256" key="3">
    <source>
        <dbReference type="ARBA" id="ARBA00022692"/>
    </source>
</evidence>